<dbReference type="SMART" id="SM00875">
    <property type="entry name" value="BACK"/>
    <property type="match status" value="1"/>
</dbReference>
<dbReference type="Pfam" id="PF07707">
    <property type="entry name" value="BACK"/>
    <property type="match status" value="1"/>
</dbReference>
<dbReference type="Pfam" id="PF00651">
    <property type="entry name" value="BTB"/>
    <property type="match status" value="1"/>
</dbReference>
<dbReference type="InterPro" id="IPR047936">
    <property type="entry name" value="BTBD7_BACK"/>
</dbReference>
<accession>A0A0P4W4M7</accession>
<feature type="domain" description="BTB" evidence="2">
    <location>
        <begin position="132"/>
        <end position="201"/>
    </location>
</feature>
<dbReference type="InterPro" id="IPR011705">
    <property type="entry name" value="BACK"/>
</dbReference>
<dbReference type="AlphaFoldDB" id="A0A0P4W4M7"/>
<dbReference type="PANTHER" id="PTHR16064">
    <property type="entry name" value="BTB POZ DOMAIN CONTAINING 7"/>
    <property type="match status" value="1"/>
</dbReference>
<protein>
    <recommendedName>
        <fullName evidence="2">BTB domain-containing protein</fullName>
    </recommendedName>
</protein>
<dbReference type="GO" id="GO:0061138">
    <property type="term" value="P:morphogenesis of a branching epithelium"/>
    <property type="evidence" value="ECO:0007669"/>
    <property type="project" value="InterPro"/>
</dbReference>
<dbReference type="CDD" id="cd18489">
    <property type="entry name" value="BACK_BTBD7"/>
    <property type="match status" value="1"/>
</dbReference>
<feature type="region of interest" description="Disordered" evidence="1">
    <location>
        <begin position="790"/>
        <end position="875"/>
    </location>
</feature>
<dbReference type="PANTHER" id="PTHR16064:SF3">
    <property type="entry name" value="BTB_POZ DOMAIN-CONTAINING PROTEIN 7"/>
    <property type="match status" value="1"/>
</dbReference>
<dbReference type="SMART" id="SM00225">
    <property type="entry name" value="BTB"/>
    <property type="match status" value="2"/>
</dbReference>
<proteinExistence type="predicted"/>
<name>A0A0P4W4M7_SCYOL</name>
<dbReference type="PROSITE" id="PS50097">
    <property type="entry name" value="BTB"/>
    <property type="match status" value="2"/>
</dbReference>
<dbReference type="Gene3D" id="1.25.40.420">
    <property type="match status" value="1"/>
</dbReference>
<dbReference type="InterPro" id="IPR011333">
    <property type="entry name" value="SKP1/BTB/POZ_sf"/>
</dbReference>
<dbReference type="InterPro" id="IPR047935">
    <property type="entry name" value="BTBD7_BTB_POZ_second"/>
</dbReference>
<evidence type="ECO:0000313" key="3">
    <source>
        <dbReference type="EMBL" id="JAI58254.1"/>
    </source>
</evidence>
<evidence type="ECO:0000256" key="1">
    <source>
        <dbReference type="SAM" id="MobiDB-lite"/>
    </source>
</evidence>
<dbReference type="Gene3D" id="3.30.710.10">
    <property type="entry name" value="Potassium Channel Kv1.1, Chain A"/>
    <property type="match status" value="2"/>
</dbReference>
<dbReference type="CDD" id="cd18283">
    <property type="entry name" value="BTB1_POZ_BTBD7"/>
    <property type="match status" value="1"/>
</dbReference>
<reference evidence="3" key="1">
    <citation type="submission" date="2015-09" db="EMBL/GenBank/DDBJ databases">
        <title>Scylla olivacea transcriptome.</title>
        <authorList>
            <person name="Ikhwanuddin M."/>
        </authorList>
    </citation>
    <scope>NUCLEOTIDE SEQUENCE</scope>
</reference>
<dbReference type="SUPFAM" id="SSF54695">
    <property type="entry name" value="POZ domain"/>
    <property type="match status" value="2"/>
</dbReference>
<dbReference type="EMBL" id="GDRN01102250">
    <property type="protein sequence ID" value="JAI58254.1"/>
    <property type="molecule type" value="Transcribed_RNA"/>
</dbReference>
<dbReference type="InterPro" id="IPR042345">
    <property type="entry name" value="Btbd7"/>
</dbReference>
<dbReference type="InterPro" id="IPR047934">
    <property type="entry name" value="BTBD7_BTB_POZ_first"/>
</dbReference>
<sequence>MKRMGVNASCQAEVGVGTQAIFSAWRPQFMETRCRLGAAVFPSPEKKKRLTTLATLRKRLIRRRRSSKSCDHARVIRELVSDWMIREVAALYEEYEASAALKDLTVQADLARPPAPTYKQDLSDLFDYKYSTDVDLVFQGAIFPVHRAILSVRCPYFQEVLKKIPGYGAQIGVDIRTPGIDVPMFSALLRYLYTGEFNAYDGTSRAQLGLSNLDLLMQLCEEFGTPNPLECDLRYLLESGDHADCVLVFSPGGEGGPSEGSEAGPSDYGFHNRLELYCHKAILSARSPFFRSLIQRRQRLGEEGGERGPPLPTRVVLDQGVIPKRYARVLLHAVYLDALDLTCIVRDAASTNSLSEAQSIVQTGRSRLTMVEEAMEIYQIGRFLELDILTQGCEDLIVESLCLENLVSILRWSGEAHGSAWVHRQALHFLREEFAQVAQSGVLLELDKATLLEGLTSDFLQAAELDVLQATLRWGEHQLLRRMEDREPNLVSQTAHSVTRKGLRKRDMNDVELREILSELLPHVRMDHVLPPNHDILTQAIKRGLVSTPPSHMIGDDTTNYRVNAWIRSKNNGLFVKPRLFTPYAEEIKSVVDEQTAGGVDVIRLQCFVSHIPDALYMVEDNAPHQPPTYTHPAPTTVDVVAAAIPVVAMVRRERELVSSPGYQRAASLLFGDRRMLRRQVRLRVVREFNLPDSVADMLEGASYTEEEDEEEIQQRCSVRDEGRSKLQPPEFLLDPLLEPPPHHYRMMQGDEGHLSEVMPDVALASSSLSALHLEEQRLGSLEGLEGTQMTLDLGDGSHHQVGSHLTLGGSHGRRSSRRRRLPPHLTPPPAMSGHHTYGGGGGPHSPHTPPLRPHTTTGGSAPRHHPSPTPPLFL</sequence>
<feature type="compositionally biased region" description="Basic residues" evidence="1">
    <location>
        <begin position="812"/>
        <end position="823"/>
    </location>
</feature>
<dbReference type="InterPro" id="IPR000210">
    <property type="entry name" value="BTB/POZ_dom"/>
</dbReference>
<dbReference type="EMBL" id="GDRN01102248">
    <property type="protein sequence ID" value="JAI58255.1"/>
    <property type="molecule type" value="Transcribed_RNA"/>
</dbReference>
<feature type="domain" description="BTB" evidence="2">
    <location>
        <begin position="243"/>
        <end position="343"/>
    </location>
</feature>
<organism evidence="3">
    <name type="scientific">Scylla olivacea</name>
    <name type="common">Orange mud crab</name>
    <name type="synonym">Cancer olivacea</name>
    <dbReference type="NCBI Taxonomy" id="85551"/>
    <lineage>
        <taxon>Eukaryota</taxon>
        <taxon>Metazoa</taxon>
        <taxon>Ecdysozoa</taxon>
        <taxon>Arthropoda</taxon>
        <taxon>Crustacea</taxon>
        <taxon>Multicrustacea</taxon>
        <taxon>Malacostraca</taxon>
        <taxon>Eumalacostraca</taxon>
        <taxon>Eucarida</taxon>
        <taxon>Decapoda</taxon>
        <taxon>Pleocyemata</taxon>
        <taxon>Brachyura</taxon>
        <taxon>Eubrachyura</taxon>
        <taxon>Portunoidea</taxon>
        <taxon>Portunidae</taxon>
        <taxon>Portuninae</taxon>
        <taxon>Scylla</taxon>
    </lineage>
</organism>
<evidence type="ECO:0000259" key="2">
    <source>
        <dbReference type="PROSITE" id="PS50097"/>
    </source>
</evidence>
<dbReference type="CDD" id="cd18284">
    <property type="entry name" value="BTB2_POZ_BTBD7"/>
    <property type="match status" value="1"/>
</dbReference>